<evidence type="ECO:0000256" key="1">
    <source>
        <dbReference type="SAM" id="MobiDB-lite"/>
    </source>
</evidence>
<dbReference type="RefSeq" id="XP_029238525.1">
    <property type="nucleotide sequence ID" value="XM_029381663.1"/>
</dbReference>
<dbReference type="EMBL" id="MKGL01000141">
    <property type="protein sequence ID" value="RNF05176.1"/>
    <property type="molecule type" value="Genomic_DNA"/>
</dbReference>
<dbReference type="Proteomes" id="UP000283634">
    <property type="component" value="Unassembled WGS sequence"/>
</dbReference>
<dbReference type="OMA" id="YNDMRSI"/>
<sequence length="567" mass="64201">MRRFLLYYRELGGREAFVPPRRFLRRRERAKKEEVESVGSMHAPSLRVGGLMAAPDTSLDDIRSEILRMRSEHTISKKPAHENQASSGTQGSTVNDAWSDMMKKLHPNEIYGKGCDVVERIKAKDRAVRRQLLLDADEVLRKPNKEDTIRYLQLVYGRIGSHHREEVMETVKALVQSVEDEAREIQGKIQAHRGVHVSLVEDDSISPDEVKQMAWVNVLTNMSDEALQELWKWGILDFDTIESLACMDAEKDLHTVDVELKEASEAKQWSATSTEESAASRNEDDSLGSPSPSLPIEHNIEALKSVGEIPEFTATMYENLFLGLPDIDLAPVMQKIQEKQYESISEHELRLLERYEESKQIIKLSAPSTVTPASNKATSGEGKNVEVETALRDRVVNGIHSVYEKTPPCQLSLTEAMMDRALSPSNRFLHAVARHDAALHSSLEGMERIKRRALLDPIFQAAVEEAHMWGEMSLQPKLQKYSAKGKGETRKQRQLRRAEGGAAPLLGGPLAKPQHAADIPYYYGNVRSFVPPRGRYNMPAPRLSREEAAQLRNRKRKQMKSRVRYSR</sequence>
<comment type="caution">
    <text evidence="2">The sequence shown here is derived from an EMBL/GenBank/DDBJ whole genome shotgun (WGS) entry which is preliminary data.</text>
</comment>
<evidence type="ECO:0000313" key="2">
    <source>
        <dbReference type="EMBL" id="RNF05176.1"/>
    </source>
</evidence>
<reference evidence="2 3" key="1">
    <citation type="journal article" date="2018" name="BMC Genomics">
        <title>Genomic comparison of Trypanosoma conorhini and Trypanosoma rangeli to Trypanosoma cruzi strains of high and low virulence.</title>
        <authorList>
            <person name="Bradwell K.R."/>
            <person name="Koparde V.N."/>
            <person name="Matveyev A.V."/>
            <person name="Serrano M.G."/>
            <person name="Alves J.M."/>
            <person name="Parikh H."/>
            <person name="Huang B."/>
            <person name="Lee V."/>
            <person name="Espinosa-Alvarez O."/>
            <person name="Ortiz P.A."/>
            <person name="Costa-Martins A.G."/>
            <person name="Teixeira M.M."/>
            <person name="Buck G.A."/>
        </authorList>
    </citation>
    <scope>NUCLEOTIDE SEQUENCE [LARGE SCALE GENOMIC DNA]</scope>
    <source>
        <strain evidence="2 3">AM80</strain>
    </source>
</reference>
<feature type="compositionally biased region" description="Polar residues" evidence="1">
    <location>
        <begin position="83"/>
        <end position="92"/>
    </location>
</feature>
<dbReference type="VEuPathDB" id="TriTrypDB:TRSC58_02346"/>
<feature type="compositionally biased region" description="Basic residues" evidence="1">
    <location>
        <begin position="552"/>
        <end position="567"/>
    </location>
</feature>
<accession>A0A422NI80</accession>
<dbReference type="GeneID" id="40328681"/>
<evidence type="ECO:0000313" key="3">
    <source>
        <dbReference type="Proteomes" id="UP000283634"/>
    </source>
</evidence>
<dbReference type="OrthoDB" id="263350at2759"/>
<gene>
    <name evidence="2" type="ORF">TraAM80_04748</name>
</gene>
<feature type="region of interest" description="Disordered" evidence="1">
    <location>
        <begin position="73"/>
        <end position="92"/>
    </location>
</feature>
<protein>
    <submittedName>
        <fullName evidence="2">Uncharacterized protein</fullName>
    </submittedName>
</protein>
<name>A0A422NI80_TRYRA</name>
<dbReference type="AlphaFoldDB" id="A0A422NI80"/>
<keyword evidence="3" id="KW-1185">Reference proteome</keyword>
<feature type="compositionally biased region" description="Low complexity" evidence="1">
    <location>
        <begin position="270"/>
        <end position="280"/>
    </location>
</feature>
<feature type="region of interest" description="Disordered" evidence="1">
    <location>
        <begin position="264"/>
        <end position="295"/>
    </location>
</feature>
<organism evidence="2 3">
    <name type="scientific">Trypanosoma rangeli</name>
    <dbReference type="NCBI Taxonomy" id="5698"/>
    <lineage>
        <taxon>Eukaryota</taxon>
        <taxon>Discoba</taxon>
        <taxon>Euglenozoa</taxon>
        <taxon>Kinetoplastea</taxon>
        <taxon>Metakinetoplastina</taxon>
        <taxon>Trypanosomatida</taxon>
        <taxon>Trypanosomatidae</taxon>
        <taxon>Trypanosoma</taxon>
        <taxon>Herpetosoma</taxon>
    </lineage>
</organism>
<proteinExistence type="predicted"/>
<feature type="region of interest" description="Disordered" evidence="1">
    <location>
        <begin position="533"/>
        <end position="567"/>
    </location>
</feature>